<name>A0A239A649_9PSEU</name>
<proteinExistence type="predicted"/>
<evidence type="ECO:0000313" key="1">
    <source>
        <dbReference type="EMBL" id="SNR91136.1"/>
    </source>
</evidence>
<dbReference type="Proteomes" id="UP000198348">
    <property type="component" value="Unassembled WGS sequence"/>
</dbReference>
<protein>
    <recommendedName>
        <fullName evidence="3">Tocopherol cyclase</fullName>
    </recommendedName>
</protein>
<evidence type="ECO:0000313" key="2">
    <source>
        <dbReference type="Proteomes" id="UP000198348"/>
    </source>
</evidence>
<gene>
    <name evidence="1" type="ORF">SAMN06265360_13123</name>
</gene>
<dbReference type="RefSeq" id="WP_217898672.1">
    <property type="nucleotide sequence ID" value="NZ_FZNW01000031.1"/>
</dbReference>
<dbReference type="AlphaFoldDB" id="A0A239A649"/>
<keyword evidence="2" id="KW-1185">Reference proteome</keyword>
<dbReference type="EMBL" id="FZNW01000031">
    <property type="protein sequence ID" value="SNR91136.1"/>
    <property type="molecule type" value="Genomic_DNA"/>
</dbReference>
<accession>A0A239A649</accession>
<evidence type="ECO:0008006" key="3">
    <source>
        <dbReference type="Google" id="ProtNLM"/>
    </source>
</evidence>
<sequence length="381" mass="42874">MRLTAPDEYFHHQVSLPHAMVGSSDPSWRERYWISIQDTERKDTVLTCGFGQYPNQDVQEAFVVLAQGERQTNLRLARELSQANDVLHVGPFSIKVDKPLEQLHLVLDDNPSGVSFDLRWTGTMEPVLEGRHYQVSRNRAIYDAIRYVQVGRASGTLRTPTGEERSVESETWWGERDHSWGTRPLPRTEGAPPGARPEWRMLMFCPIQLPDFGLHFYLYEAEPGRPLHLSAGISRPITGDRPGSGVADEAIVGVEHDLRWLEGAAHSTLVGGTIVVSLANGRKLPFEVTALTGRAHLRGGGYEGWNGWFQGHWKGENSLEHDTWDLSDASQFYRYAKASSDHLIEVRLGDQVGYGVMEYMVLPGYSKYPEAVPPKPQRKSS</sequence>
<dbReference type="SUPFAM" id="SSF159245">
    <property type="entry name" value="AttH-like"/>
    <property type="match status" value="1"/>
</dbReference>
<organism evidence="1 2">
    <name type="scientific">Haloechinothrix alba</name>
    <dbReference type="NCBI Taxonomy" id="664784"/>
    <lineage>
        <taxon>Bacteria</taxon>
        <taxon>Bacillati</taxon>
        <taxon>Actinomycetota</taxon>
        <taxon>Actinomycetes</taxon>
        <taxon>Pseudonocardiales</taxon>
        <taxon>Pseudonocardiaceae</taxon>
        <taxon>Haloechinothrix</taxon>
    </lineage>
</organism>
<reference evidence="1 2" key="1">
    <citation type="submission" date="2017-06" db="EMBL/GenBank/DDBJ databases">
        <authorList>
            <person name="Kim H.J."/>
            <person name="Triplett B.A."/>
        </authorList>
    </citation>
    <scope>NUCLEOTIDE SEQUENCE [LARGE SCALE GENOMIC DNA]</scope>
    <source>
        <strain evidence="1 2">DSM 45207</strain>
    </source>
</reference>